<dbReference type="Proteomes" id="UP000195321">
    <property type="component" value="Unassembled WGS sequence"/>
</dbReference>
<gene>
    <name evidence="2" type="ORF">BW425_06655</name>
    <name evidence="3" type="ORF">CN613_04005</name>
</gene>
<proteinExistence type="predicted"/>
<feature type="transmembrane region" description="Helical" evidence="1">
    <location>
        <begin position="7"/>
        <end position="24"/>
    </location>
</feature>
<comment type="caution">
    <text evidence="2">The sequence shown here is derived from an EMBL/GenBank/DDBJ whole genome shotgun (WGS) entry which is preliminary data.</text>
</comment>
<dbReference type="AlphaFoldDB" id="A0A1Y3MHE8"/>
<keyword evidence="1" id="KW-0472">Membrane</keyword>
<dbReference type="EMBL" id="MWPX01000004">
    <property type="protein sequence ID" value="OUM49855.1"/>
    <property type="molecule type" value="Genomic_DNA"/>
</dbReference>
<feature type="transmembrane region" description="Helical" evidence="1">
    <location>
        <begin position="30"/>
        <end position="47"/>
    </location>
</feature>
<protein>
    <submittedName>
        <fullName evidence="2">Uncharacterized protein</fullName>
    </submittedName>
</protein>
<evidence type="ECO:0000313" key="3">
    <source>
        <dbReference type="EMBL" id="PEM72121.1"/>
    </source>
</evidence>
<reference evidence="2 4" key="1">
    <citation type="submission" date="2017-02" db="EMBL/GenBank/DDBJ databases">
        <title>Bacillus pseudomycoides isolate FSL K6-0042.</title>
        <authorList>
            <person name="Kovac J."/>
        </authorList>
    </citation>
    <scope>NUCLEOTIDE SEQUENCE [LARGE SCALE GENOMIC DNA]</scope>
    <source>
        <strain evidence="2 4">FSL K6-0042</strain>
    </source>
</reference>
<dbReference type="Proteomes" id="UP000219775">
    <property type="component" value="Unassembled WGS sequence"/>
</dbReference>
<keyword evidence="1" id="KW-1133">Transmembrane helix</keyword>
<evidence type="ECO:0000313" key="5">
    <source>
        <dbReference type="Proteomes" id="UP000219775"/>
    </source>
</evidence>
<evidence type="ECO:0000313" key="2">
    <source>
        <dbReference type="EMBL" id="OUM49855.1"/>
    </source>
</evidence>
<dbReference type="RefSeq" id="WP_016116666.1">
    <property type="nucleotide sequence ID" value="NZ_CP189809.1"/>
</dbReference>
<keyword evidence="1" id="KW-0812">Transmembrane</keyword>
<evidence type="ECO:0000256" key="1">
    <source>
        <dbReference type="SAM" id="Phobius"/>
    </source>
</evidence>
<accession>A0A1Y3MHE8</accession>
<evidence type="ECO:0000313" key="4">
    <source>
        <dbReference type="Proteomes" id="UP000195321"/>
    </source>
</evidence>
<organism evidence="2 4">
    <name type="scientific">Bacillus pseudomycoides</name>
    <dbReference type="NCBI Taxonomy" id="64104"/>
    <lineage>
        <taxon>Bacteria</taxon>
        <taxon>Bacillati</taxon>
        <taxon>Bacillota</taxon>
        <taxon>Bacilli</taxon>
        <taxon>Bacillales</taxon>
        <taxon>Bacillaceae</taxon>
        <taxon>Bacillus</taxon>
        <taxon>Bacillus cereus group</taxon>
    </lineage>
</organism>
<sequence length="61" mass="7334">MKHFRLLFCFELLMVLVVCVRGYVRWEWPLYLSIGVGILAVVLLFYYHSRQIRSKGQEVEK</sequence>
<name>A0A1Y3MHE8_9BACI</name>
<dbReference type="EMBL" id="NUDP01000014">
    <property type="protein sequence ID" value="PEM72121.1"/>
    <property type="molecule type" value="Genomic_DNA"/>
</dbReference>
<reference evidence="3 5" key="2">
    <citation type="submission" date="2017-09" db="EMBL/GenBank/DDBJ databases">
        <title>Large-scale bioinformatics analysis of Bacillus genomes uncovers conserved roles of natural products in bacterial physiology.</title>
        <authorList>
            <consortium name="Agbiome Team Llc"/>
            <person name="Bleich R.M."/>
            <person name="Grubbs K.J."/>
            <person name="Santa Maria K.C."/>
            <person name="Allen S.E."/>
            <person name="Farag S."/>
            <person name="Shank E.A."/>
            <person name="Bowers A."/>
        </authorList>
    </citation>
    <scope>NUCLEOTIDE SEQUENCE [LARGE SCALE GENOMIC DNA]</scope>
    <source>
        <strain evidence="3 5">AFS009893</strain>
    </source>
</reference>